<dbReference type="Pfam" id="PF01239">
    <property type="entry name" value="PPTA"/>
    <property type="match status" value="1"/>
</dbReference>
<reference evidence="8" key="2">
    <citation type="submission" date="2021-10" db="EMBL/GenBank/DDBJ databases">
        <title>Phylogenomics reveals ancestral predisposition of the termite-cultivated fungus Termitomyces towards a domesticated lifestyle.</title>
        <authorList>
            <person name="Auxier B."/>
            <person name="Grum-Grzhimaylo A."/>
            <person name="Cardenas M.E."/>
            <person name="Lodge J.D."/>
            <person name="Laessoe T."/>
            <person name="Pedersen O."/>
            <person name="Smith M.E."/>
            <person name="Kuyper T.W."/>
            <person name="Franco-Molano E.A."/>
            <person name="Baroni T.J."/>
            <person name="Aanen D.K."/>
        </authorList>
    </citation>
    <scope>NUCLEOTIDE SEQUENCE</scope>
    <source>
        <strain evidence="8">AP01</strain>
        <tissue evidence="8">Mycelium</tissue>
    </source>
</reference>
<reference evidence="8" key="1">
    <citation type="submission" date="2020-07" db="EMBL/GenBank/DDBJ databases">
        <authorList>
            <person name="Nieuwenhuis M."/>
            <person name="Van De Peppel L.J.J."/>
        </authorList>
    </citation>
    <scope>NUCLEOTIDE SEQUENCE</scope>
    <source>
        <strain evidence="8">AP01</strain>
        <tissue evidence="8">Mycelium</tissue>
    </source>
</reference>
<dbReference type="SUPFAM" id="SSF48439">
    <property type="entry name" value="Protein prenylyltransferase"/>
    <property type="match status" value="1"/>
</dbReference>
<dbReference type="Gene3D" id="1.25.40.120">
    <property type="entry name" value="Protein prenylyltransferase"/>
    <property type="match status" value="1"/>
</dbReference>
<gene>
    <name evidence="8" type="ORF">DXG03_001479</name>
</gene>
<evidence type="ECO:0000256" key="3">
    <source>
        <dbReference type="ARBA" id="ARBA00023015"/>
    </source>
</evidence>
<dbReference type="AlphaFoldDB" id="A0A9P7GBN9"/>
<dbReference type="PANTHER" id="PTHR31986:SF7">
    <property type="entry name" value="REGULATOR OF DRUG SENSITIVITY 2"/>
    <property type="match status" value="1"/>
</dbReference>
<dbReference type="GO" id="GO:0000977">
    <property type="term" value="F:RNA polymerase II transcription regulatory region sequence-specific DNA binding"/>
    <property type="evidence" value="ECO:0007669"/>
    <property type="project" value="TreeGrafter"/>
</dbReference>
<proteinExistence type="predicted"/>
<evidence type="ECO:0000259" key="7">
    <source>
        <dbReference type="Pfam" id="PF24990"/>
    </source>
</evidence>
<dbReference type="Proteomes" id="UP000775547">
    <property type="component" value="Unassembled WGS sequence"/>
</dbReference>
<keyword evidence="3" id="KW-0805">Transcription regulation</keyword>
<comment type="subcellular location">
    <subcellularLocation>
        <location evidence="1">Nucleus</location>
    </subcellularLocation>
</comment>
<dbReference type="InterPro" id="IPR053045">
    <property type="entry name" value="Zinc_cluster_trans_reg"/>
</dbReference>
<comment type="caution">
    <text evidence="8">The sequence shown here is derived from an EMBL/GenBank/DDBJ whole genome shotgun (WGS) entry which is preliminary data.</text>
</comment>
<name>A0A9P7GBN9_9AGAR</name>
<keyword evidence="5" id="KW-0539">Nucleus</keyword>
<evidence type="ECO:0000256" key="2">
    <source>
        <dbReference type="ARBA" id="ARBA00022723"/>
    </source>
</evidence>
<dbReference type="OrthoDB" id="1924260at2759"/>
<dbReference type="GO" id="GO:0005634">
    <property type="term" value="C:nucleus"/>
    <property type="evidence" value="ECO:0007669"/>
    <property type="project" value="UniProtKB-SubCell"/>
</dbReference>
<evidence type="ECO:0000313" key="9">
    <source>
        <dbReference type="Proteomes" id="UP000775547"/>
    </source>
</evidence>
<evidence type="ECO:0000313" key="8">
    <source>
        <dbReference type="EMBL" id="KAG5647108.1"/>
    </source>
</evidence>
<feature type="region of interest" description="Disordered" evidence="6">
    <location>
        <begin position="736"/>
        <end position="762"/>
    </location>
</feature>
<evidence type="ECO:0000256" key="1">
    <source>
        <dbReference type="ARBA" id="ARBA00004123"/>
    </source>
</evidence>
<dbReference type="EMBL" id="JABCKV010000013">
    <property type="protein sequence ID" value="KAG5647108.1"/>
    <property type="molecule type" value="Genomic_DNA"/>
</dbReference>
<feature type="domain" description="ERT1/acuK family PAS" evidence="7">
    <location>
        <begin position="618"/>
        <end position="788"/>
    </location>
</feature>
<keyword evidence="9" id="KW-1185">Reference proteome</keyword>
<dbReference type="InterPro" id="IPR056751">
    <property type="entry name" value="PAS_13"/>
</dbReference>
<dbReference type="GO" id="GO:0008318">
    <property type="term" value="F:protein prenyltransferase activity"/>
    <property type="evidence" value="ECO:0007669"/>
    <property type="project" value="InterPro"/>
</dbReference>
<keyword evidence="4" id="KW-0804">Transcription</keyword>
<dbReference type="GO" id="GO:0046872">
    <property type="term" value="F:metal ion binding"/>
    <property type="evidence" value="ECO:0007669"/>
    <property type="project" value="UniProtKB-KW"/>
</dbReference>
<dbReference type="PANTHER" id="PTHR31986">
    <property type="entry name" value="REGULATOR OF DRUG SENSITIVITY 2"/>
    <property type="match status" value="1"/>
</dbReference>
<feature type="compositionally biased region" description="Low complexity" evidence="6">
    <location>
        <begin position="352"/>
        <end position="364"/>
    </location>
</feature>
<dbReference type="Pfam" id="PF24990">
    <property type="entry name" value="PAS_13"/>
    <property type="match status" value="1"/>
</dbReference>
<organism evidence="8 9">
    <name type="scientific">Asterophora parasitica</name>
    <dbReference type="NCBI Taxonomy" id="117018"/>
    <lineage>
        <taxon>Eukaryota</taxon>
        <taxon>Fungi</taxon>
        <taxon>Dikarya</taxon>
        <taxon>Basidiomycota</taxon>
        <taxon>Agaricomycotina</taxon>
        <taxon>Agaricomycetes</taxon>
        <taxon>Agaricomycetidae</taxon>
        <taxon>Agaricales</taxon>
        <taxon>Tricholomatineae</taxon>
        <taxon>Lyophyllaceae</taxon>
        <taxon>Asterophora</taxon>
    </lineage>
</organism>
<evidence type="ECO:0000256" key="6">
    <source>
        <dbReference type="SAM" id="MobiDB-lite"/>
    </source>
</evidence>
<evidence type="ECO:0000256" key="4">
    <source>
        <dbReference type="ARBA" id="ARBA00023163"/>
    </source>
</evidence>
<dbReference type="InterPro" id="IPR002088">
    <property type="entry name" value="Prenyl_trans_a"/>
</dbReference>
<evidence type="ECO:0000256" key="5">
    <source>
        <dbReference type="ARBA" id="ARBA00023242"/>
    </source>
</evidence>
<sequence length="792" mass="86908">MELERSTQIVRQLANILSSSPISVEILPGGLTEWESVDTGASSKRPTPDFPFLYSDGNLGIPKKVLYKLYLTAISLFKSSRAVPELCIISSSIILLVNPAHQTALNARKRLVLNGDLDPERELEFIEVLFRGSSDCAKQSILWDHRRWLFRRLYTARLTFHSGEQLEHSPRWTTSADLQPLPDIPPEAIVHELSIIRKSCESYPRNYQAWAHWHFIIDIVYAQLFNVNSQSESDVLLRGVYLGLLKDEFDALTDWITYHVSDHSAVFRLCGLGRLFEDLGSRFPEAPIPPDVDAASLVAHAVSLIKAYPNHEALWLYLRESAALVTPERLREAVVQLEASEVLSEGPHARRTASTSTPAPTTGVPVTVYHPPAPAQISAWPTPVPQGQFLYQPLGASSSSASAGLASLGFESFMAAIVIAIGIPDDPSSDFLESLDEGSFFAPPASDTVLTAAIASSGSGSGTQISQDITPQPISIPQDSAQPAIISDNNSLLIKQEDSDAPAILPAASKTERFLLTAADQASAPRHERLDSVIRSKYEAGLLKPYNYVQGYRRLGRWMDGHVSQESKQQILGPLSILRPKFRAVAQSLQDLDLILIEESFERLLLTYDRVFAAMGVPACLWRRTGEIYKANREFARLIGIEGESGFYGGGGGVGGGVDGMSLLREGRLCIYELMAEESAVNYWEARLRFSTRPIPHSHPRTQKYGHVAFDSSQKAVLTSCVLRYKPRVAALAAASNSDDDHGSAGEAAASEDSSEESEGEGFVPCCFSFTIRRDKWGIPTMIVGNFIRVGG</sequence>
<feature type="region of interest" description="Disordered" evidence="6">
    <location>
        <begin position="345"/>
        <end position="364"/>
    </location>
</feature>
<keyword evidence="2" id="KW-0479">Metal-binding</keyword>
<accession>A0A9P7GBN9</accession>
<protein>
    <recommendedName>
        <fullName evidence="7">ERT1/acuK family PAS domain-containing protein</fullName>
    </recommendedName>
</protein>